<keyword evidence="5" id="KW-1185">Reference proteome</keyword>
<evidence type="ECO:0000313" key="4">
    <source>
        <dbReference type="EMBL" id="KAF5317348.1"/>
    </source>
</evidence>
<dbReference type="Proteomes" id="UP000541558">
    <property type="component" value="Unassembled WGS sequence"/>
</dbReference>
<dbReference type="AlphaFoldDB" id="A0A8H5B783"/>
<gene>
    <name evidence="4" type="ORF">D9611_003886</name>
</gene>
<feature type="region of interest" description="Disordered" evidence="1">
    <location>
        <begin position="431"/>
        <end position="462"/>
    </location>
</feature>
<proteinExistence type="predicted"/>
<keyword evidence="2" id="KW-0812">Transmembrane</keyword>
<evidence type="ECO:0000256" key="2">
    <source>
        <dbReference type="SAM" id="Phobius"/>
    </source>
</evidence>
<dbReference type="OrthoDB" id="2140105at2759"/>
<dbReference type="InterPro" id="IPR022703">
    <property type="entry name" value="DUF3533"/>
</dbReference>
<dbReference type="PANTHER" id="PTHR34814">
    <property type="entry name" value="NITROSOGUANIDINE RESISTANCE PROTEIN SNG1"/>
    <property type="match status" value="1"/>
</dbReference>
<keyword evidence="2" id="KW-1133">Transmembrane helix</keyword>
<feature type="transmembrane region" description="Helical" evidence="2">
    <location>
        <begin position="319"/>
        <end position="343"/>
    </location>
</feature>
<feature type="transmembrane region" description="Helical" evidence="2">
    <location>
        <begin position="284"/>
        <end position="307"/>
    </location>
</feature>
<feature type="compositionally biased region" description="Low complexity" evidence="1">
    <location>
        <begin position="1"/>
        <end position="17"/>
    </location>
</feature>
<evidence type="ECO:0000259" key="3">
    <source>
        <dbReference type="Pfam" id="PF12051"/>
    </source>
</evidence>
<dbReference type="InterPro" id="IPR053001">
    <property type="entry name" value="MNNG_permease-like"/>
</dbReference>
<evidence type="ECO:0000256" key="1">
    <source>
        <dbReference type="SAM" id="MobiDB-lite"/>
    </source>
</evidence>
<feature type="region of interest" description="Disordered" evidence="1">
    <location>
        <begin position="1"/>
        <end position="23"/>
    </location>
</feature>
<sequence length="487" mass="53252">MSSTRSSSIRSRQSKPSPDAKSLAGTRTFFEKTPAGNMARSIYLKIFMGGTFMILIMIFAILPIYWGALYKTPVRKLKGWVVDFDGGAIGQTVSQALVSNQGPGKVEWTVVPAANFPGGVEDLAHAVRHEDVWVAISINPESSTRLTAALVSPNAAYDGTQAITGYGVEARSENAFRVIIRPSVQAALDAISQRYAQQTAKNAANSPNLASILSTSPQTIVQPVSYTINNLIPFDQPVATAATFVGMLYQLILGFFIVMIAFGAREASGYDKTLSTKNLIILRLSSSLISYFFVSLFYCLLNLAFSIDVTRKFGRPGFLVFWMVNYVGMVAVALALEAMITLLTPKGMPFFMLLWIISNLAVSVFPIEVLPTVYRYGYAAPFYSLSRAIRAIVFGTRNRVGTSVGILFAWIAISCITLSLFQWLVRRPSATPAPPQDPPAEVMDPEKQNGQSNGFDDREDTVQEELVNFNGKKIHGDVSAETLQKQA</sequence>
<protein>
    <recommendedName>
        <fullName evidence="3">DUF3533 domain-containing protein</fullName>
    </recommendedName>
</protein>
<dbReference type="EMBL" id="JAACJK010000219">
    <property type="protein sequence ID" value="KAF5317348.1"/>
    <property type="molecule type" value="Genomic_DNA"/>
</dbReference>
<accession>A0A8H5B783</accession>
<dbReference type="GO" id="GO:0016020">
    <property type="term" value="C:membrane"/>
    <property type="evidence" value="ECO:0007669"/>
    <property type="project" value="TreeGrafter"/>
</dbReference>
<dbReference type="Pfam" id="PF12051">
    <property type="entry name" value="DUF3533"/>
    <property type="match status" value="1"/>
</dbReference>
<feature type="transmembrane region" description="Helical" evidence="2">
    <location>
        <begin position="350"/>
        <end position="367"/>
    </location>
</feature>
<evidence type="ECO:0000313" key="5">
    <source>
        <dbReference type="Proteomes" id="UP000541558"/>
    </source>
</evidence>
<dbReference type="PANTHER" id="PTHR34814:SF1">
    <property type="entry name" value="NITROSOGUANIDINE RESISTANCE PROTEIN SNG1"/>
    <property type="match status" value="1"/>
</dbReference>
<reference evidence="4 5" key="1">
    <citation type="journal article" date="2020" name="ISME J.">
        <title>Uncovering the hidden diversity of litter-decomposition mechanisms in mushroom-forming fungi.</title>
        <authorList>
            <person name="Floudas D."/>
            <person name="Bentzer J."/>
            <person name="Ahren D."/>
            <person name="Johansson T."/>
            <person name="Persson P."/>
            <person name="Tunlid A."/>
        </authorList>
    </citation>
    <scope>NUCLEOTIDE SEQUENCE [LARGE SCALE GENOMIC DNA]</scope>
    <source>
        <strain evidence="4 5">CBS 175.51</strain>
    </source>
</reference>
<organism evidence="4 5">
    <name type="scientific">Ephemerocybe angulata</name>
    <dbReference type="NCBI Taxonomy" id="980116"/>
    <lineage>
        <taxon>Eukaryota</taxon>
        <taxon>Fungi</taxon>
        <taxon>Dikarya</taxon>
        <taxon>Basidiomycota</taxon>
        <taxon>Agaricomycotina</taxon>
        <taxon>Agaricomycetes</taxon>
        <taxon>Agaricomycetidae</taxon>
        <taxon>Agaricales</taxon>
        <taxon>Agaricineae</taxon>
        <taxon>Psathyrellaceae</taxon>
        <taxon>Ephemerocybe</taxon>
    </lineage>
</organism>
<feature type="transmembrane region" description="Helical" evidence="2">
    <location>
        <begin position="238"/>
        <end position="263"/>
    </location>
</feature>
<feature type="domain" description="DUF3533" evidence="3">
    <location>
        <begin position="52"/>
        <end position="415"/>
    </location>
</feature>
<keyword evidence="2" id="KW-0472">Membrane</keyword>
<feature type="transmembrane region" description="Helical" evidence="2">
    <location>
        <begin position="42"/>
        <end position="66"/>
    </location>
</feature>
<name>A0A8H5B783_9AGAR</name>
<feature type="transmembrane region" description="Helical" evidence="2">
    <location>
        <begin position="405"/>
        <end position="425"/>
    </location>
</feature>
<comment type="caution">
    <text evidence="4">The sequence shown here is derived from an EMBL/GenBank/DDBJ whole genome shotgun (WGS) entry which is preliminary data.</text>
</comment>